<dbReference type="SUPFAM" id="SSF54427">
    <property type="entry name" value="NTF2-like"/>
    <property type="match status" value="1"/>
</dbReference>
<protein>
    <recommendedName>
        <fullName evidence="7">RNA polymerase sigma factor</fullName>
    </recommendedName>
</protein>
<dbReference type="Gene3D" id="1.10.10.10">
    <property type="entry name" value="Winged helix-like DNA-binding domain superfamily/Winged helix DNA-binding domain"/>
    <property type="match status" value="1"/>
</dbReference>
<organism evidence="11 12">
    <name type="scientific">Phytoactinopolyspora mesophila</name>
    <dbReference type="NCBI Taxonomy" id="2650750"/>
    <lineage>
        <taxon>Bacteria</taxon>
        <taxon>Bacillati</taxon>
        <taxon>Actinomycetota</taxon>
        <taxon>Actinomycetes</taxon>
        <taxon>Jiangellales</taxon>
        <taxon>Jiangellaceae</taxon>
        <taxon>Phytoactinopolyspora</taxon>
    </lineage>
</organism>
<evidence type="ECO:0000259" key="10">
    <source>
        <dbReference type="Pfam" id="PF12680"/>
    </source>
</evidence>
<evidence type="ECO:0000256" key="2">
    <source>
        <dbReference type="ARBA" id="ARBA00011344"/>
    </source>
</evidence>
<dbReference type="InterPro" id="IPR036388">
    <property type="entry name" value="WH-like_DNA-bd_sf"/>
</dbReference>
<dbReference type="NCBIfam" id="NF006089">
    <property type="entry name" value="PRK08241.1"/>
    <property type="match status" value="1"/>
</dbReference>
<dbReference type="InterPro" id="IPR039425">
    <property type="entry name" value="RNA_pol_sigma-70-like"/>
</dbReference>
<dbReference type="GO" id="GO:0003677">
    <property type="term" value="F:DNA binding"/>
    <property type="evidence" value="ECO:0007669"/>
    <property type="project" value="UniProtKB-KW"/>
</dbReference>
<comment type="caution">
    <text evidence="11">The sequence shown here is derived from an EMBL/GenBank/DDBJ whole genome shotgun (WGS) entry which is preliminary data.</text>
</comment>
<evidence type="ECO:0000256" key="6">
    <source>
        <dbReference type="ARBA" id="ARBA00023163"/>
    </source>
</evidence>
<dbReference type="AlphaFoldDB" id="A0A7K3LXK3"/>
<keyword evidence="3 7" id="KW-0805">Transcription regulation</keyword>
<keyword evidence="12" id="KW-1185">Reference proteome</keyword>
<name>A0A7K3LXK3_9ACTN</name>
<feature type="domain" description="RNA polymerase sigma factor 70 region 4 type 2" evidence="9">
    <location>
        <begin position="154"/>
        <end position="204"/>
    </location>
</feature>
<keyword evidence="5 7" id="KW-0238">DNA-binding</keyword>
<dbReference type="Proteomes" id="UP000460435">
    <property type="component" value="Unassembled WGS sequence"/>
</dbReference>
<evidence type="ECO:0000256" key="1">
    <source>
        <dbReference type="ARBA" id="ARBA00010641"/>
    </source>
</evidence>
<dbReference type="Gene3D" id="1.10.1740.10">
    <property type="match status" value="1"/>
</dbReference>
<evidence type="ECO:0000256" key="5">
    <source>
        <dbReference type="ARBA" id="ARBA00023125"/>
    </source>
</evidence>
<dbReference type="Pfam" id="PF04542">
    <property type="entry name" value="Sigma70_r2"/>
    <property type="match status" value="1"/>
</dbReference>
<dbReference type="SUPFAM" id="SSF88946">
    <property type="entry name" value="Sigma2 domain of RNA polymerase sigma factors"/>
    <property type="match status" value="1"/>
</dbReference>
<feature type="domain" description="RNA polymerase sigma-70 region 2" evidence="8">
    <location>
        <begin position="30"/>
        <end position="98"/>
    </location>
</feature>
<keyword evidence="6 7" id="KW-0804">Transcription</keyword>
<evidence type="ECO:0000313" key="11">
    <source>
        <dbReference type="EMBL" id="NDL55567.1"/>
    </source>
</evidence>
<dbReference type="InterPro" id="IPR037401">
    <property type="entry name" value="SnoaL-like"/>
</dbReference>
<proteinExistence type="inferred from homology"/>
<dbReference type="NCBIfam" id="TIGR02960">
    <property type="entry name" value="SigX5"/>
    <property type="match status" value="1"/>
</dbReference>
<dbReference type="InterPro" id="IPR013249">
    <property type="entry name" value="RNA_pol_sigma70_r4_t2"/>
</dbReference>
<dbReference type="InterPro" id="IPR014305">
    <property type="entry name" value="RNA_pol_sigma-G_actinobac"/>
</dbReference>
<evidence type="ECO:0000259" key="9">
    <source>
        <dbReference type="Pfam" id="PF08281"/>
    </source>
</evidence>
<keyword evidence="4 7" id="KW-0731">Sigma factor</keyword>
<dbReference type="CDD" id="cd06171">
    <property type="entry name" value="Sigma70_r4"/>
    <property type="match status" value="1"/>
</dbReference>
<dbReference type="PANTHER" id="PTHR43133">
    <property type="entry name" value="RNA POLYMERASE ECF-TYPE SIGMA FACTO"/>
    <property type="match status" value="1"/>
</dbReference>
<sequence>MAHDEGTERIGNDVVAAAALAGDEAAFGQLVERHRRELHVHCYRMLASYDDAEDIVQETFLRAWNKRHSYAGRSTVRAWLYQIATNACLDFLRSSSRRARPYQEPPLAVPRAAVQPPIDVSWLQPYPDSQLDAAAPGAEEPDAVVVAKETIELAYLMIIQQLPPRQRAVLIMRDVLGWSAAETAALLETSVASVKSALQRARATVQQRRPPRREEWDRSVSRTEDERRVLERYIDAHERADVALLAQLLADDVVQTMPPYPAWLVGCEAALTFAADVFDPGSAAYHGRWRSVLTWANRQPAVAQYVQRPSAAETRSLAGEYRAQVLDVLRIENGAITGITSFEPRRFAAFGLPLVLA</sequence>
<dbReference type="SUPFAM" id="SSF88659">
    <property type="entry name" value="Sigma3 and sigma4 domains of RNA polymerase sigma factors"/>
    <property type="match status" value="1"/>
</dbReference>
<evidence type="ECO:0000259" key="8">
    <source>
        <dbReference type="Pfam" id="PF04542"/>
    </source>
</evidence>
<dbReference type="PANTHER" id="PTHR43133:SF65">
    <property type="entry name" value="ECF RNA POLYMERASE SIGMA FACTOR SIGG"/>
    <property type="match status" value="1"/>
</dbReference>
<dbReference type="NCBIfam" id="TIGR02937">
    <property type="entry name" value="sigma70-ECF"/>
    <property type="match status" value="1"/>
</dbReference>
<evidence type="ECO:0000313" key="12">
    <source>
        <dbReference type="Proteomes" id="UP000460435"/>
    </source>
</evidence>
<dbReference type="Pfam" id="PF12680">
    <property type="entry name" value="SnoaL_2"/>
    <property type="match status" value="1"/>
</dbReference>
<gene>
    <name evidence="11" type="ORF">F7O44_00615</name>
</gene>
<reference evidence="11 12" key="1">
    <citation type="submission" date="2019-11" db="EMBL/GenBank/DDBJ databases">
        <authorList>
            <person name="Li X.-J."/>
            <person name="Feng X.-M."/>
        </authorList>
    </citation>
    <scope>NUCLEOTIDE SEQUENCE [LARGE SCALE GENOMIC DNA]</scope>
    <source>
        <strain evidence="11 12">XMNu-373</strain>
    </source>
</reference>
<dbReference type="InterPro" id="IPR014284">
    <property type="entry name" value="RNA_pol_sigma-70_dom"/>
</dbReference>
<comment type="subunit">
    <text evidence="2">Interacts transiently with the RNA polymerase catalytic core formed by RpoA, RpoB, RpoC and RpoZ (2 alpha, 1 beta, 1 beta' and 1 omega subunit) to form the RNA polymerase holoenzyme that can initiate transcription.</text>
</comment>
<feature type="domain" description="SnoaL-like" evidence="10">
    <location>
        <begin position="231"/>
        <end position="337"/>
    </location>
</feature>
<accession>A0A7K3LXK3</accession>
<evidence type="ECO:0000256" key="3">
    <source>
        <dbReference type="ARBA" id="ARBA00023015"/>
    </source>
</evidence>
<dbReference type="InterPro" id="IPR007627">
    <property type="entry name" value="RNA_pol_sigma70_r2"/>
</dbReference>
<dbReference type="PROSITE" id="PS01063">
    <property type="entry name" value="SIGMA70_ECF"/>
    <property type="match status" value="1"/>
</dbReference>
<comment type="similarity">
    <text evidence="1 7">Belongs to the sigma-70 factor family. ECF subfamily.</text>
</comment>
<dbReference type="EMBL" id="WLZY01000001">
    <property type="protein sequence ID" value="NDL55567.1"/>
    <property type="molecule type" value="Genomic_DNA"/>
</dbReference>
<dbReference type="InterPro" id="IPR000838">
    <property type="entry name" value="RNA_pol_sigma70_ECF_CS"/>
</dbReference>
<dbReference type="GO" id="GO:0006352">
    <property type="term" value="P:DNA-templated transcription initiation"/>
    <property type="evidence" value="ECO:0007669"/>
    <property type="project" value="InterPro"/>
</dbReference>
<dbReference type="Gene3D" id="3.10.450.50">
    <property type="match status" value="1"/>
</dbReference>
<dbReference type="Pfam" id="PF08281">
    <property type="entry name" value="Sigma70_r4_2"/>
    <property type="match status" value="1"/>
</dbReference>
<dbReference type="InterPro" id="IPR013324">
    <property type="entry name" value="RNA_pol_sigma_r3/r4-like"/>
</dbReference>
<evidence type="ECO:0000256" key="4">
    <source>
        <dbReference type="ARBA" id="ARBA00023082"/>
    </source>
</evidence>
<dbReference type="InterPro" id="IPR013325">
    <property type="entry name" value="RNA_pol_sigma_r2"/>
</dbReference>
<dbReference type="GO" id="GO:0006950">
    <property type="term" value="P:response to stress"/>
    <property type="evidence" value="ECO:0007669"/>
    <property type="project" value="UniProtKB-ARBA"/>
</dbReference>
<evidence type="ECO:0000256" key="7">
    <source>
        <dbReference type="RuleBase" id="RU000716"/>
    </source>
</evidence>
<dbReference type="InterPro" id="IPR032710">
    <property type="entry name" value="NTF2-like_dom_sf"/>
</dbReference>
<dbReference type="GO" id="GO:0016987">
    <property type="term" value="F:sigma factor activity"/>
    <property type="evidence" value="ECO:0007669"/>
    <property type="project" value="UniProtKB-KW"/>
</dbReference>